<organism evidence="3">
    <name type="scientific">uncultured bacterium</name>
    <name type="common">gcode 4</name>
    <dbReference type="NCBI Taxonomy" id="1234023"/>
    <lineage>
        <taxon>Bacteria</taxon>
        <taxon>environmental samples</taxon>
    </lineage>
</organism>
<evidence type="ECO:0000313" key="3">
    <source>
        <dbReference type="EMBL" id="EKD25295.1"/>
    </source>
</evidence>
<feature type="domain" description="YhcG N-terminal" evidence="2">
    <location>
        <begin position="16"/>
        <end position="176"/>
    </location>
</feature>
<proteinExistence type="predicted"/>
<comment type="caution">
    <text evidence="3">The sequence shown here is derived from an EMBL/GenBank/DDBJ whole genome shotgun (WGS) entry which is preliminary data.</text>
</comment>
<dbReference type="PANTHER" id="PTHR30547:SF5">
    <property type="entry name" value="NUCLEASE YHCG-RELATED"/>
    <property type="match status" value="1"/>
</dbReference>
<dbReference type="Pfam" id="PF17761">
    <property type="entry name" value="DUF1016_N"/>
    <property type="match status" value="1"/>
</dbReference>
<name>K1X553_9BACT</name>
<evidence type="ECO:0000259" key="2">
    <source>
        <dbReference type="Pfam" id="PF17761"/>
    </source>
</evidence>
<evidence type="ECO:0000259" key="1">
    <source>
        <dbReference type="Pfam" id="PF06250"/>
    </source>
</evidence>
<dbReference type="InterPro" id="IPR011856">
    <property type="entry name" value="tRNA_endonuc-like_dom_sf"/>
</dbReference>
<dbReference type="AlphaFoldDB" id="K1X553"/>
<evidence type="ECO:0008006" key="4">
    <source>
        <dbReference type="Google" id="ProtNLM"/>
    </source>
</evidence>
<protein>
    <recommendedName>
        <fullName evidence="4">Cytoplasmic protein</fullName>
    </recommendedName>
</protein>
<feature type="domain" description="YhcG PDDEXK nuclease" evidence="1">
    <location>
        <begin position="201"/>
        <end position="355"/>
    </location>
</feature>
<dbReference type="InterPro" id="IPR041527">
    <property type="entry name" value="YhcG_N"/>
</dbReference>
<dbReference type="GO" id="GO:0003676">
    <property type="term" value="F:nucleic acid binding"/>
    <property type="evidence" value="ECO:0007669"/>
    <property type="project" value="InterPro"/>
</dbReference>
<reference evidence="3" key="1">
    <citation type="journal article" date="2012" name="Science">
        <title>Fermentation, hydrogen, and sulfur metabolism in multiple uncultivated bacterial phyla.</title>
        <authorList>
            <person name="Wrighton K.C."/>
            <person name="Thomas B.C."/>
            <person name="Sharon I."/>
            <person name="Miller C.S."/>
            <person name="Castelle C.J."/>
            <person name="VerBerkmoes N.C."/>
            <person name="Wilkins M.J."/>
            <person name="Hettich R.L."/>
            <person name="Lipton M.S."/>
            <person name="Williams K.H."/>
            <person name="Long P.E."/>
            <person name="Banfield J.F."/>
        </authorList>
    </citation>
    <scope>NUCLEOTIDE SEQUENCE [LARGE SCALE GENOMIC DNA]</scope>
</reference>
<dbReference type="PANTHER" id="PTHR30547">
    <property type="entry name" value="UNCHARACTERIZED PROTEIN YHCG-RELATED"/>
    <property type="match status" value="1"/>
</dbReference>
<sequence>MKTVIYKKNDELLYKISSLLEEARNHIVREVDQTIVYTYRHIWREIVEFQQWGKEKAEYWSGLLKFLSKELTKKFGKGFSFQNLYQMRKLYLVFSIFQTVSGKFKSSNWQTLSAKSKLPIVQTLSAEFKNLSWSHYVFLMQIDDPDKRNFYAIESNANNRSLRELKRQFDTSLYHRLALSKNKQEVKQLSKLWQIIEKPEDALKDPYVLEFLGLEDKSYYSEQDLESAIISHLQKFLLEMWKWLMFVERQKRITNNEEHYRIDLVFYHRFLKCFVLIDLKKWKLAHQDIGQMQMYVNYYDRKIKKSDENPTIWLLLCEQNNHFVVKYTLPKENKQIYSREYKLYLPSKKQLENQLRKKFENKKETDN</sequence>
<dbReference type="Pfam" id="PF06250">
    <property type="entry name" value="YhcG_C"/>
    <property type="match status" value="1"/>
</dbReference>
<dbReference type="Gene3D" id="3.40.1350.10">
    <property type="match status" value="1"/>
</dbReference>
<gene>
    <name evidence="3" type="ORF">ACD_80C00088G0005</name>
</gene>
<dbReference type="EMBL" id="AMFJ01036095">
    <property type="protein sequence ID" value="EKD25295.1"/>
    <property type="molecule type" value="Genomic_DNA"/>
</dbReference>
<dbReference type="InterPro" id="IPR053148">
    <property type="entry name" value="PD-DEXK-like_domain"/>
</dbReference>
<dbReference type="InterPro" id="IPR009362">
    <property type="entry name" value="YhcG_C"/>
</dbReference>
<accession>K1X553</accession>